<evidence type="ECO:0000313" key="2">
    <source>
        <dbReference type="EMBL" id="MEP1058688.1"/>
    </source>
</evidence>
<proteinExistence type="predicted"/>
<name>A0ABV0KHH0_9CYAN</name>
<keyword evidence="3" id="KW-1185">Reference proteome</keyword>
<protein>
    <submittedName>
        <fullName evidence="2">Uncharacterized protein</fullName>
    </submittedName>
</protein>
<dbReference type="EMBL" id="JAMPLM010000006">
    <property type="protein sequence ID" value="MEP1058688.1"/>
    <property type="molecule type" value="Genomic_DNA"/>
</dbReference>
<dbReference type="RefSeq" id="WP_190447371.1">
    <property type="nucleotide sequence ID" value="NZ_JAMPLM010000006.1"/>
</dbReference>
<gene>
    <name evidence="2" type="ORF">NDI38_09580</name>
</gene>
<feature type="region of interest" description="Disordered" evidence="1">
    <location>
        <begin position="30"/>
        <end position="50"/>
    </location>
</feature>
<dbReference type="Proteomes" id="UP001476950">
    <property type="component" value="Unassembled WGS sequence"/>
</dbReference>
<comment type="caution">
    <text evidence="2">The sequence shown here is derived from an EMBL/GenBank/DDBJ whole genome shotgun (WGS) entry which is preliminary data.</text>
</comment>
<organism evidence="2 3">
    <name type="scientific">Stenomitos frigidus AS-A4</name>
    <dbReference type="NCBI Taxonomy" id="2933935"/>
    <lineage>
        <taxon>Bacteria</taxon>
        <taxon>Bacillati</taxon>
        <taxon>Cyanobacteriota</taxon>
        <taxon>Cyanophyceae</taxon>
        <taxon>Leptolyngbyales</taxon>
        <taxon>Leptolyngbyaceae</taxon>
        <taxon>Stenomitos</taxon>
    </lineage>
</organism>
<evidence type="ECO:0000313" key="3">
    <source>
        <dbReference type="Proteomes" id="UP001476950"/>
    </source>
</evidence>
<evidence type="ECO:0000256" key="1">
    <source>
        <dbReference type="SAM" id="MobiDB-lite"/>
    </source>
</evidence>
<accession>A0ABV0KHH0</accession>
<reference evidence="2 3" key="1">
    <citation type="submission" date="2022-04" db="EMBL/GenBank/DDBJ databases">
        <title>Positive selection, recombination, and allopatry shape intraspecific diversity of widespread and dominant cyanobacteria.</title>
        <authorList>
            <person name="Wei J."/>
            <person name="Shu W."/>
            <person name="Hu C."/>
        </authorList>
    </citation>
    <scope>NUCLEOTIDE SEQUENCE [LARGE SCALE GENOMIC DNA]</scope>
    <source>
        <strain evidence="2 3">AS-A4</strain>
    </source>
</reference>
<sequence>MLLSPQREAQTLGTKAICFVSPNGEVTVKQFDEPSFPQKTLEPITPSPSH</sequence>